<dbReference type="Proteomes" id="UP000286134">
    <property type="component" value="Unassembled WGS sequence"/>
</dbReference>
<accession>A0A420HAG1</accession>
<evidence type="ECO:0000313" key="3">
    <source>
        <dbReference type="Proteomes" id="UP000286134"/>
    </source>
</evidence>
<dbReference type="AlphaFoldDB" id="A0A420HAG1"/>
<feature type="repeat" description="WD" evidence="1">
    <location>
        <begin position="555"/>
        <end position="587"/>
    </location>
</feature>
<dbReference type="InterPro" id="IPR001680">
    <property type="entry name" value="WD40_rpt"/>
</dbReference>
<dbReference type="PANTHER" id="PTHR43991:SF12">
    <property type="entry name" value="WD REPEAT PROTEIN (AFU_ORTHOLOGUE AFUA_8G05640)"/>
    <property type="match status" value="1"/>
</dbReference>
<dbReference type="InterPro" id="IPR015943">
    <property type="entry name" value="WD40/YVTN_repeat-like_dom_sf"/>
</dbReference>
<proteinExistence type="predicted"/>
<dbReference type="PROSITE" id="PS50082">
    <property type="entry name" value="WD_REPEATS_2"/>
    <property type="match status" value="1"/>
</dbReference>
<protein>
    <submittedName>
        <fullName evidence="2">Putative WD repeat-containing protein C2A9.03</fullName>
    </submittedName>
</protein>
<dbReference type="STRING" id="212602.A0A420HAG1"/>
<comment type="caution">
    <text evidence="2">The sequence shown here is derived from an EMBL/GenBank/DDBJ whole genome shotgun (WGS) entry which is preliminary data.</text>
</comment>
<evidence type="ECO:0000313" key="2">
    <source>
        <dbReference type="EMBL" id="RKF54415.1"/>
    </source>
</evidence>
<keyword evidence="1" id="KW-0853">WD repeat</keyword>
<keyword evidence="3" id="KW-1185">Reference proteome</keyword>
<dbReference type="SMART" id="SM00320">
    <property type="entry name" value="WD40"/>
    <property type="match status" value="2"/>
</dbReference>
<organism evidence="2 3">
    <name type="scientific">Erysiphe neolycopersici</name>
    <dbReference type="NCBI Taxonomy" id="212602"/>
    <lineage>
        <taxon>Eukaryota</taxon>
        <taxon>Fungi</taxon>
        <taxon>Dikarya</taxon>
        <taxon>Ascomycota</taxon>
        <taxon>Pezizomycotina</taxon>
        <taxon>Leotiomycetes</taxon>
        <taxon>Erysiphales</taxon>
        <taxon>Erysiphaceae</taxon>
        <taxon>Erysiphe</taxon>
    </lineage>
</organism>
<evidence type="ECO:0000256" key="1">
    <source>
        <dbReference type="PROSITE-ProRule" id="PRU00221"/>
    </source>
</evidence>
<dbReference type="SUPFAM" id="SSF50978">
    <property type="entry name" value="WD40 repeat-like"/>
    <property type="match status" value="1"/>
</dbReference>
<dbReference type="InterPro" id="IPR036322">
    <property type="entry name" value="WD40_repeat_dom_sf"/>
</dbReference>
<reference evidence="2 3" key="1">
    <citation type="journal article" date="2018" name="BMC Genomics">
        <title>Comparative genome analyses reveal sequence features reflecting distinct modes of host-adaptation between dicot and monocot powdery mildew.</title>
        <authorList>
            <person name="Wu Y."/>
            <person name="Ma X."/>
            <person name="Pan Z."/>
            <person name="Kale S.D."/>
            <person name="Song Y."/>
            <person name="King H."/>
            <person name="Zhang Q."/>
            <person name="Presley C."/>
            <person name="Deng X."/>
            <person name="Wei C.I."/>
            <person name="Xiao S."/>
        </authorList>
    </citation>
    <scope>NUCLEOTIDE SEQUENCE [LARGE SCALE GENOMIC DNA]</scope>
    <source>
        <strain evidence="2">UMSG2</strain>
    </source>
</reference>
<dbReference type="EMBL" id="MCFK01009778">
    <property type="protein sequence ID" value="RKF54415.1"/>
    <property type="molecule type" value="Genomic_DNA"/>
</dbReference>
<dbReference type="PANTHER" id="PTHR43991">
    <property type="entry name" value="WD REPEAT PROTEIN (AFU_ORTHOLOGUE AFUA_8G05640)-RELATED"/>
    <property type="match status" value="1"/>
</dbReference>
<name>A0A420HAG1_9PEZI</name>
<dbReference type="PROSITE" id="PS50294">
    <property type="entry name" value="WD_REPEATS_REGION"/>
    <property type="match status" value="1"/>
</dbReference>
<dbReference type="OrthoDB" id="20669at2759"/>
<dbReference type="Gene3D" id="2.130.10.10">
    <property type="entry name" value="YVTN repeat-like/Quinoprotein amine dehydrogenase"/>
    <property type="match status" value="1"/>
</dbReference>
<sequence length="747" mass="83459">MNSSYHHLSTDNNVVTSLLSDENSLFDGFNSPSMMNVEMESIDIITLPFPLAQASNSEVDAFNTHMMGVQNTRHPMQGVAVYESNNGYQNSQIYNFEGLQVLEEPEHIAYVDRQYSIQPEHEDVTMSFQQNQVENFYSLASQPPTLTEQTLFDNGPYQSTDSVQDIRRYGPTHSSIYSDDRSVNPTISSVSTTLNPVIPMIPFSSTDPPPTSLDSQNSLNELNLLAPAASSEFSIASNLNNPVNKEIKLKFDLYDSLHCMRRQALSTSPRFSRSIPCPSYPGIGSLRAVTPKVIQRSDLQGEKCDIQGINWKEIGVSRSKVKSYRKKQYLEDIGNLKSIYPNPKDQSLTNWEKFFRFRRMDFNHKVQLLHVQLRNLISSPTRDHVFYAGGTKVFHYTPHHAEKSAIASIALDLTNPSILSPHSTSQGIHITTMATGQNLLVAGGGFGEYGLVNLNAEKGTDHTQGLITREPQGMINHIQIYSTRTNASPIVAFASNDSHLRLLDVQSNRVVSEHPFKYAINCSSISTDKRLRVMVGDMQQILICNAESGEILKTLKGHSISGHACDWADDGWTVATGGQDQKIKIWDARKWTTTQGAGLPVAVISTQMVGVSKLKFSPLGSGKRILVAAEPVDYLNIIEAERFSDRQTISLFGDITGFDFCNGGQDLYVANSDSTRGGIMEFERSDLASNSRYEIEFRIQSEMGRSGNLEPYDWKNEGEMIRDLKTRETPETLERRCVYLGEPMGHF</sequence>
<gene>
    <name evidence="2" type="ORF">OnM2_097012</name>
</gene>